<name>A0A3G2T4L6_9GAMM</name>
<feature type="chain" id="PRO_5018110698" evidence="1">
    <location>
        <begin position="28"/>
        <end position="249"/>
    </location>
</feature>
<gene>
    <name evidence="2" type="ORF">CDG68_16835</name>
</gene>
<dbReference type="AlphaFoldDB" id="A0A3G2T4L6"/>
<keyword evidence="1" id="KW-0732">Signal</keyword>
<evidence type="ECO:0000256" key="1">
    <source>
        <dbReference type="SAM" id="SignalP"/>
    </source>
</evidence>
<evidence type="ECO:0000313" key="2">
    <source>
        <dbReference type="EMBL" id="AYO55220.1"/>
    </source>
</evidence>
<feature type="signal peptide" evidence="1">
    <location>
        <begin position="1"/>
        <end position="27"/>
    </location>
</feature>
<reference evidence="2 3" key="1">
    <citation type="submission" date="2018-10" db="EMBL/GenBank/DDBJ databases">
        <title>The complete genome of Acinetobacter wuhouensis strain WCHAW010062.</title>
        <authorList>
            <person name="Hu Y."/>
            <person name="Long H."/>
            <person name="Feng Y."/>
            <person name="Zong Z."/>
        </authorList>
    </citation>
    <scope>NUCLEOTIDE SEQUENCE [LARGE SCALE GENOMIC DNA]</scope>
    <source>
        <strain evidence="2 3">WCHAW010062</strain>
    </source>
</reference>
<evidence type="ECO:0000313" key="3">
    <source>
        <dbReference type="Proteomes" id="UP000279962"/>
    </source>
</evidence>
<dbReference type="Proteomes" id="UP000279962">
    <property type="component" value="Chromosome"/>
</dbReference>
<dbReference type="EMBL" id="CP033133">
    <property type="protein sequence ID" value="AYO55220.1"/>
    <property type="molecule type" value="Genomic_DNA"/>
</dbReference>
<proteinExistence type="predicted"/>
<dbReference type="RefSeq" id="WP_087553162.1">
    <property type="nucleotide sequence ID" value="NZ_CP033133.1"/>
</dbReference>
<sequence length="249" mass="29434">MYVSFYQLNRCFLLMLCALLIPFSTFAKQTDQEEARAWVEPSDEEKQGWRPREHFFDSQKWLKPEFYNLKSSAKTTESRLPPAELDTRQIPYRFEILNHQQYLKTPSADTKKCPVRCILLNGHIFSDQLTILNSSWLKEVGRFVYADTTVHIIDMRNHKSQYYGGIGFLTIQNNQINFEYFDGFRKAFGNTLYRIQNQGLDIKMDDGTYQSMIRFDQKGFHLTELTTYPLAMETCTEKKDGKWECEMSR</sequence>
<accession>A0A3G2T4L6</accession>
<organism evidence="2 3">
    <name type="scientific">Acinetobacter wuhouensis</name>
    <dbReference type="NCBI Taxonomy" id="1879050"/>
    <lineage>
        <taxon>Bacteria</taxon>
        <taxon>Pseudomonadati</taxon>
        <taxon>Pseudomonadota</taxon>
        <taxon>Gammaproteobacteria</taxon>
        <taxon>Moraxellales</taxon>
        <taxon>Moraxellaceae</taxon>
        <taxon>Acinetobacter</taxon>
    </lineage>
</organism>
<protein>
    <submittedName>
        <fullName evidence="2">Uncharacterized protein</fullName>
    </submittedName>
</protein>